<dbReference type="GO" id="GO:0005634">
    <property type="term" value="C:nucleus"/>
    <property type="evidence" value="ECO:0007669"/>
    <property type="project" value="UniProtKB-SubCell"/>
</dbReference>
<dbReference type="OrthoDB" id="1925932at2759"/>
<evidence type="ECO:0000256" key="6">
    <source>
        <dbReference type="SAM" id="MobiDB-lite"/>
    </source>
</evidence>
<dbReference type="AlphaFoldDB" id="A0A835LMJ0"/>
<keyword evidence="2" id="KW-0805">Transcription regulation</keyword>
<feature type="domain" description="AP2/ERF" evidence="7">
    <location>
        <begin position="21"/>
        <end position="78"/>
    </location>
</feature>
<evidence type="ECO:0000256" key="3">
    <source>
        <dbReference type="ARBA" id="ARBA00023125"/>
    </source>
</evidence>
<evidence type="ECO:0000256" key="5">
    <source>
        <dbReference type="ARBA" id="ARBA00023242"/>
    </source>
</evidence>
<evidence type="ECO:0000313" key="10">
    <source>
        <dbReference type="Proteomes" id="UP000631114"/>
    </source>
</evidence>
<evidence type="ECO:0000256" key="4">
    <source>
        <dbReference type="ARBA" id="ARBA00023163"/>
    </source>
</evidence>
<dbReference type="Proteomes" id="UP000631114">
    <property type="component" value="Unassembled WGS sequence"/>
</dbReference>
<dbReference type="GO" id="GO:0003700">
    <property type="term" value="F:DNA-binding transcription factor activity"/>
    <property type="evidence" value="ECO:0007669"/>
    <property type="project" value="InterPro"/>
</dbReference>
<dbReference type="SUPFAM" id="SSF54171">
    <property type="entry name" value="DNA-binding domain"/>
    <property type="match status" value="1"/>
</dbReference>
<dbReference type="InterPro" id="IPR044808">
    <property type="entry name" value="ERF_plant"/>
</dbReference>
<organism evidence="9 10">
    <name type="scientific">Coptis chinensis</name>
    <dbReference type="NCBI Taxonomy" id="261450"/>
    <lineage>
        <taxon>Eukaryota</taxon>
        <taxon>Viridiplantae</taxon>
        <taxon>Streptophyta</taxon>
        <taxon>Embryophyta</taxon>
        <taxon>Tracheophyta</taxon>
        <taxon>Spermatophyta</taxon>
        <taxon>Magnoliopsida</taxon>
        <taxon>Ranunculales</taxon>
        <taxon>Ranunculaceae</taxon>
        <taxon>Coptidoideae</taxon>
        <taxon>Coptis</taxon>
    </lineage>
</organism>
<keyword evidence="3" id="KW-0238">DNA-binding</keyword>
<dbReference type="Gene3D" id="3.30.730.10">
    <property type="entry name" value="AP2/ERF domain"/>
    <property type="match status" value="1"/>
</dbReference>
<evidence type="ECO:0000313" key="9">
    <source>
        <dbReference type="EMBL" id="KAF9601133.1"/>
    </source>
</evidence>
<evidence type="ECO:0000313" key="8">
    <source>
        <dbReference type="EMBL" id="KAF9592149.1"/>
    </source>
</evidence>
<protein>
    <recommendedName>
        <fullName evidence="7">AP2/ERF domain-containing protein</fullName>
    </recommendedName>
</protein>
<keyword evidence="10" id="KW-1185">Reference proteome</keyword>
<evidence type="ECO:0000259" key="7">
    <source>
        <dbReference type="PROSITE" id="PS51032"/>
    </source>
</evidence>
<dbReference type="InterPro" id="IPR036955">
    <property type="entry name" value="AP2/ERF_dom_sf"/>
</dbReference>
<name>A0A835LMJ0_9MAGN</name>
<dbReference type="CDD" id="cd00018">
    <property type="entry name" value="AP2"/>
    <property type="match status" value="1"/>
</dbReference>
<dbReference type="FunFam" id="3.30.730.10:FF:000001">
    <property type="entry name" value="Ethylene-responsive transcription factor 2"/>
    <property type="match status" value="1"/>
</dbReference>
<accession>A0A835LMJ0</accession>
<keyword evidence="5" id="KW-0539">Nucleus</keyword>
<feature type="region of interest" description="Disordered" evidence="6">
    <location>
        <begin position="1"/>
        <end position="20"/>
    </location>
</feature>
<comment type="subcellular location">
    <subcellularLocation>
        <location evidence="1">Nucleus</location>
    </subcellularLocation>
</comment>
<dbReference type="PANTHER" id="PTHR31190">
    <property type="entry name" value="DNA-BINDING DOMAIN"/>
    <property type="match status" value="1"/>
</dbReference>
<dbReference type="EMBL" id="JADFTS010000008">
    <property type="protein sequence ID" value="KAF9592149.1"/>
    <property type="molecule type" value="Genomic_DNA"/>
</dbReference>
<dbReference type="GO" id="GO:0003677">
    <property type="term" value="F:DNA binding"/>
    <property type="evidence" value="ECO:0007669"/>
    <property type="project" value="UniProtKB-KW"/>
</dbReference>
<keyword evidence="4" id="KW-0804">Transcription</keyword>
<dbReference type="SMART" id="SM00380">
    <property type="entry name" value="AP2"/>
    <property type="match status" value="1"/>
</dbReference>
<dbReference type="PROSITE" id="PS51032">
    <property type="entry name" value="AP2_ERF"/>
    <property type="match status" value="1"/>
</dbReference>
<reference evidence="9 10" key="1">
    <citation type="submission" date="2020-10" db="EMBL/GenBank/DDBJ databases">
        <title>The Coptis chinensis genome and diversification of protoberbering-type alkaloids.</title>
        <authorList>
            <person name="Wang B."/>
            <person name="Shu S."/>
            <person name="Song C."/>
            <person name="Liu Y."/>
        </authorList>
    </citation>
    <scope>NUCLEOTIDE SEQUENCE [LARGE SCALE GENOMIC DNA]</scope>
    <source>
        <strain evidence="9">HL-2020</strain>
        <tissue evidence="9">Leaf</tissue>
    </source>
</reference>
<dbReference type="InterPro" id="IPR001471">
    <property type="entry name" value="AP2/ERF_dom"/>
</dbReference>
<feature type="region of interest" description="Disordered" evidence="6">
    <location>
        <begin position="75"/>
        <end position="111"/>
    </location>
</feature>
<sequence>MWNSMDMLRSPQRGKGSISTNYRGIIHRPWGKWAIEIRDPRKGVRVWLGAFYTAEEAARAFDAEAHMIRGNKAKVNFPQENSPAAQTRAVKANPHKALPAGNHTLQRPVFN</sequence>
<comment type="caution">
    <text evidence="9">The sequence shown here is derived from an EMBL/GenBank/DDBJ whole genome shotgun (WGS) entry which is preliminary data.</text>
</comment>
<dbReference type="PANTHER" id="PTHR31190:SF142">
    <property type="entry name" value="ETHYLENE-RESPONSIVE TRANSCRIPTION FACTOR RAP2-3"/>
    <property type="match status" value="1"/>
</dbReference>
<dbReference type="GO" id="GO:0009873">
    <property type="term" value="P:ethylene-activated signaling pathway"/>
    <property type="evidence" value="ECO:0007669"/>
    <property type="project" value="InterPro"/>
</dbReference>
<dbReference type="EMBL" id="JADFTS010000006">
    <property type="protein sequence ID" value="KAF9601133.1"/>
    <property type="molecule type" value="Genomic_DNA"/>
</dbReference>
<proteinExistence type="predicted"/>
<evidence type="ECO:0000256" key="2">
    <source>
        <dbReference type="ARBA" id="ARBA00023015"/>
    </source>
</evidence>
<dbReference type="PRINTS" id="PR00367">
    <property type="entry name" value="ETHRSPELEMNT"/>
</dbReference>
<dbReference type="InterPro" id="IPR016177">
    <property type="entry name" value="DNA-bd_dom_sf"/>
</dbReference>
<evidence type="ECO:0000256" key="1">
    <source>
        <dbReference type="ARBA" id="ARBA00004123"/>
    </source>
</evidence>
<gene>
    <name evidence="8" type="ORF">IFM89_012578</name>
    <name evidence="9" type="ORF">IFM89_017038</name>
</gene>